<keyword evidence="3" id="KW-1003">Cell membrane</keyword>
<reference evidence="12 13" key="1">
    <citation type="submission" date="2014-02" db="EMBL/GenBank/DDBJ databases">
        <title>Genome sequence of Brachybacterium phenoliresistens strain W13A50.</title>
        <authorList>
            <person name="Wang X."/>
        </authorList>
    </citation>
    <scope>NUCLEOTIDE SEQUENCE [LARGE SCALE GENOMIC DNA]</scope>
    <source>
        <strain evidence="12 13">W13A50</strain>
    </source>
</reference>
<sequence>MSSRRSPAWSRDFRLHFAARLFSVLGAQCTYVAVPIVSLLLLPPAQAALVTASSYLSTLAVGVPAGMLADRLPRRSIMIGAESVQAAAMLGLVLALAGGSPSLPVLCVLSFVNGSMFAVFGAASAAAVPDLVDRTALTGALSAMQARDAVLGVIAPLLGAALVGVAAWLPFAVAAATFTIATLLLARIGRPLAPPPDAADGAAAAPRRWTHGFRSIIASPVLRGVVAGQMLLSFVLTGTFFTMMAVLAQDRAVLGAGALTALMGLGVLAGSAIARGAAGRLSPRSAVLAQAALWTLCLVALAVSPTLLVMIPAITLMWVIVPTARVSLEAWIADHVPSGRRGRLQSVRGVLNAVASPLGPTACGVLLASGAPVAFAALALAAGIAGVAVLVCGSGRSRRTGAADASAPSPAAAAGAAGGAGGPGPAGPRRGP</sequence>
<proteinExistence type="inferred from homology"/>
<feature type="region of interest" description="Disordered" evidence="9">
    <location>
        <begin position="399"/>
        <end position="432"/>
    </location>
</feature>
<dbReference type="STRING" id="396014.BF93_02670"/>
<dbReference type="InterPro" id="IPR020846">
    <property type="entry name" value="MFS_dom"/>
</dbReference>
<dbReference type="PANTHER" id="PTHR23513:SF9">
    <property type="entry name" value="ENTEROBACTIN EXPORTER ENTS"/>
    <property type="match status" value="1"/>
</dbReference>
<dbReference type="PROSITE" id="PS50850">
    <property type="entry name" value="MFS"/>
    <property type="match status" value="1"/>
</dbReference>
<feature type="domain" description="Major facilitator superfamily (MFS) profile" evidence="11">
    <location>
        <begin position="1"/>
        <end position="400"/>
    </location>
</feature>
<dbReference type="Proteomes" id="UP000023067">
    <property type="component" value="Unassembled WGS sequence"/>
</dbReference>
<comment type="caution">
    <text evidence="12">The sequence shown here is derived from an EMBL/GenBank/DDBJ whole genome shotgun (WGS) entry which is preliminary data.</text>
</comment>
<evidence type="ECO:0000256" key="10">
    <source>
        <dbReference type="SAM" id="Phobius"/>
    </source>
</evidence>
<evidence type="ECO:0000256" key="3">
    <source>
        <dbReference type="ARBA" id="ARBA00022475"/>
    </source>
</evidence>
<evidence type="ECO:0000256" key="6">
    <source>
        <dbReference type="ARBA" id="ARBA00023136"/>
    </source>
</evidence>
<evidence type="ECO:0000259" key="11">
    <source>
        <dbReference type="PROSITE" id="PS50850"/>
    </source>
</evidence>
<accession>Z9JQG0</accession>
<name>Z9JQG0_9MICO</name>
<comment type="similarity">
    <text evidence="7">Belongs to the major facilitator superfamily. Drug:H(+) antiporter-3 (DHA3) (TC 2.A.1.21) family.</text>
</comment>
<dbReference type="eggNOG" id="COG0477">
    <property type="taxonomic scope" value="Bacteria"/>
</dbReference>
<dbReference type="HOGENOM" id="CLU_034180_13_4_11"/>
<evidence type="ECO:0000256" key="7">
    <source>
        <dbReference type="ARBA" id="ARBA00038075"/>
    </source>
</evidence>
<comment type="subcellular location">
    <subcellularLocation>
        <location evidence="1">Cell inner membrane</location>
        <topology evidence="1">Multi-pass membrane protein</topology>
    </subcellularLocation>
</comment>
<keyword evidence="2" id="KW-0813">Transport</keyword>
<feature type="transmembrane region" description="Helical" evidence="10">
    <location>
        <begin position="224"/>
        <end position="247"/>
    </location>
</feature>
<dbReference type="EMBL" id="JDYK01000014">
    <property type="protein sequence ID" value="EWS80625.1"/>
    <property type="molecule type" value="Genomic_DNA"/>
</dbReference>
<feature type="transmembrane region" description="Helical" evidence="10">
    <location>
        <begin position="149"/>
        <end position="165"/>
    </location>
</feature>
<dbReference type="GO" id="GO:0005886">
    <property type="term" value="C:plasma membrane"/>
    <property type="evidence" value="ECO:0007669"/>
    <property type="project" value="UniProtKB-SubCell"/>
</dbReference>
<dbReference type="AlphaFoldDB" id="Z9JQG0"/>
<evidence type="ECO:0000256" key="9">
    <source>
        <dbReference type="SAM" id="MobiDB-lite"/>
    </source>
</evidence>
<dbReference type="OrthoDB" id="145388at2"/>
<evidence type="ECO:0000256" key="5">
    <source>
        <dbReference type="ARBA" id="ARBA00022989"/>
    </source>
</evidence>
<dbReference type="InterPro" id="IPR011701">
    <property type="entry name" value="MFS"/>
</dbReference>
<dbReference type="GO" id="GO:0022857">
    <property type="term" value="F:transmembrane transporter activity"/>
    <property type="evidence" value="ECO:0007669"/>
    <property type="project" value="InterPro"/>
</dbReference>
<evidence type="ECO:0000313" key="12">
    <source>
        <dbReference type="EMBL" id="EWS80625.1"/>
    </source>
</evidence>
<dbReference type="Gene3D" id="1.20.1250.20">
    <property type="entry name" value="MFS general substrate transporter like domains"/>
    <property type="match status" value="1"/>
</dbReference>
<gene>
    <name evidence="12" type="ORF">BF93_02670</name>
</gene>
<keyword evidence="4 10" id="KW-0812">Transmembrane</keyword>
<feature type="transmembrane region" description="Helical" evidence="10">
    <location>
        <begin position="253"/>
        <end position="274"/>
    </location>
</feature>
<dbReference type="InterPro" id="IPR036259">
    <property type="entry name" value="MFS_trans_sf"/>
</dbReference>
<protein>
    <recommendedName>
        <fullName evidence="8">Multidrug efflux pump Tap</fullName>
    </recommendedName>
</protein>
<dbReference type="PANTHER" id="PTHR23513">
    <property type="entry name" value="INTEGRAL MEMBRANE EFFLUX PROTEIN-RELATED"/>
    <property type="match status" value="1"/>
</dbReference>
<keyword evidence="5 10" id="KW-1133">Transmembrane helix</keyword>
<evidence type="ECO:0000256" key="2">
    <source>
        <dbReference type="ARBA" id="ARBA00022448"/>
    </source>
</evidence>
<feature type="transmembrane region" description="Helical" evidence="10">
    <location>
        <begin position="286"/>
        <end position="303"/>
    </location>
</feature>
<feature type="transmembrane region" description="Helical" evidence="10">
    <location>
        <begin position="373"/>
        <end position="392"/>
    </location>
</feature>
<evidence type="ECO:0000256" key="4">
    <source>
        <dbReference type="ARBA" id="ARBA00022692"/>
    </source>
</evidence>
<organism evidence="12 13">
    <name type="scientific">Brachybacterium phenoliresistens</name>
    <dbReference type="NCBI Taxonomy" id="396014"/>
    <lineage>
        <taxon>Bacteria</taxon>
        <taxon>Bacillati</taxon>
        <taxon>Actinomycetota</taxon>
        <taxon>Actinomycetes</taxon>
        <taxon>Micrococcales</taxon>
        <taxon>Dermabacteraceae</taxon>
        <taxon>Brachybacterium</taxon>
    </lineage>
</organism>
<evidence type="ECO:0000313" key="13">
    <source>
        <dbReference type="Proteomes" id="UP000023067"/>
    </source>
</evidence>
<dbReference type="CDD" id="cd06173">
    <property type="entry name" value="MFS_MefA_like"/>
    <property type="match status" value="1"/>
</dbReference>
<dbReference type="SUPFAM" id="SSF103473">
    <property type="entry name" value="MFS general substrate transporter"/>
    <property type="match status" value="1"/>
</dbReference>
<evidence type="ECO:0000256" key="1">
    <source>
        <dbReference type="ARBA" id="ARBA00004429"/>
    </source>
</evidence>
<keyword evidence="13" id="KW-1185">Reference proteome</keyword>
<feature type="compositionally biased region" description="Low complexity" evidence="9">
    <location>
        <begin position="402"/>
        <end position="415"/>
    </location>
</feature>
<keyword evidence="6 10" id="KW-0472">Membrane</keyword>
<dbReference type="RefSeq" id="WP_038373182.1">
    <property type="nucleotide sequence ID" value="NZ_BAAAOW010000002.1"/>
</dbReference>
<dbReference type="Pfam" id="PF07690">
    <property type="entry name" value="MFS_1"/>
    <property type="match status" value="1"/>
</dbReference>
<feature type="transmembrane region" description="Helical" evidence="10">
    <location>
        <begin position="48"/>
        <end position="69"/>
    </location>
</feature>
<feature type="transmembrane region" description="Helical" evidence="10">
    <location>
        <begin position="21"/>
        <end position="42"/>
    </location>
</feature>
<evidence type="ECO:0000256" key="8">
    <source>
        <dbReference type="ARBA" id="ARBA00040914"/>
    </source>
</evidence>